<evidence type="ECO:0000313" key="2">
    <source>
        <dbReference type="EMBL" id="MBK4733254.1"/>
    </source>
</evidence>
<feature type="compositionally biased region" description="Polar residues" evidence="1">
    <location>
        <begin position="30"/>
        <end position="41"/>
    </location>
</feature>
<keyword evidence="3" id="KW-1185">Reference proteome</keyword>
<evidence type="ECO:0000313" key="3">
    <source>
        <dbReference type="Proteomes" id="UP000622890"/>
    </source>
</evidence>
<sequence>MSVSDTSGSSRVSKPLAGAGAPSEPARATTPANTPSGNKNGSVGMVTIFEPFTDPLQRAIDNLAPGLNGAYNDLDKVEKTIAWIKEVSDKLGQPLNSNTLMWEGPLKIAGWPTDVDGAIVATSKLIGQLIAKSVLLDASAFDASWYVNSSGQRVIINNAELSGEVFEYDPSQWAGVVGANEGQRAWEAIRHLKRSDAEWVRFPNGQIYHLEAGSDLPPGYLGGLVSFIKDPSLVSLALFGKQFLSETKRLQAAGLPIDSYDAYQYSYNGKTGYTTANQILDRASNDFSGIPNRTIVAVKGESGVDYYIVDFGKGLKLDSPPEGILMGLPSDLDPQAAKLLRDAIAATTDLVQNGFSFTPGDYDMVMYSYGGGQVGYAKMPPVVVTSNPQTVNVATTPTGTLLQYTDEKNKVSYYRVTGTGVIKVEDPSAIAKAVSGNPPDLSSIDPGTLVKLDDGKLYWVTSDQKTMSADGAPLLRYMSSQRSADWHGVQVTALLEQAGYVPTDKEADTIRYRDKNDNTIFAKMPPKVFNGPGSEPNGKDYASGDVIESVDHTGVGKKAWYIDEQGKVQEARSCVEVKVSGVKEKDFDPAKYNPGDVVGLDNGIYYRITMDQDKKQISYPLERLICDPSDAQIKLIKGQLIDLQSSKSANMTTLALRLQSIFGQSNNLATMMASIVKTIMQMLETFTRNSMV</sequence>
<dbReference type="EMBL" id="JAEPBG010000001">
    <property type="protein sequence ID" value="MBK4733254.1"/>
    <property type="molecule type" value="Genomic_DNA"/>
</dbReference>
<comment type="caution">
    <text evidence="2">The sequence shown here is derived from an EMBL/GenBank/DDBJ whole genome shotgun (WGS) entry which is preliminary data.</text>
</comment>
<gene>
    <name evidence="2" type="ORF">JJB74_01295</name>
</gene>
<evidence type="ECO:0000256" key="1">
    <source>
        <dbReference type="SAM" id="MobiDB-lite"/>
    </source>
</evidence>
<organism evidence="2 3">
    <name type="scientific">Noviherbaspirillum pedocola</name>
    <dbReference type="NCBI Taxonomy" id="2801341"/>
    <lineage>
        <taxon>Bacteria</taxon>
        <taxon>Pseudomonadati</taxon>
        <taxon>Pseudomonadota</taxon>
        <taxon>Betaproteobacteria</taxon>
        <taxon>Burkholderiales</taxon>
        <taxon>Oxalobacteraceae</taxon>
        <taxon>Noviherbaspirillum</taxon>
    </lineage>
</organism>
<reference evidence="2" key="1">
    <citation type="submission" date="2021-01" db="EMBL/GenBank/DDBJ databases">
        <title>Genome sequence of strain Noviherbaspirillum sp. DKR-6.</title>
        <authorList>
            <person name="Chaudhary D.K."/>
        </authorList>
    </citation>
    <scope>NUCLEOTIDE SEQUENCE</scope>
    <source>
        <strain evidence="2">DKR-6</strain>
    </source>
</reference>
<name>A0A934W686_9BURK</name>
<dbReference type="RefSeq" id="WP_200589927.1">
    <property type="nucleotide sequence ID" value="NZ_JAEPBG010000001.1"/>
</dbReference>
<dbReference type="Proteomes" id="UP000622890">
    <property type="component" value="Unassembled WGS sequence"/>
</dbReference>
<accession>A0A934W686</accession>
<feature type="region of interest" description="Disordered" evidence="1">
    <location>
        <begin position="1"/>
        <end position="41"/>
    </location>
</feature>
<dbReference type="AlphaFoldDB" id="A0A934W686"/>
<feature type="compositionally biased region" description="Low complexity" evidence="1">
    <location>
        <begin position="1"/>
        <end position="13"/>
    </location>
</feature>
<protein>
    <submittedName>
        <fullName evidence="2">Uncharacterized protein</fullName>
    </submittedName>
</protein>
<proteinExistence type="predicted"/>